<dbReference type="Pfam" id="PF01256">
    <property type="entry name" value="Carb_kinase"/>
    <property type="match status" value="1"/>
</dbReference>
<keyword evidence="10" id="KW-1185">Reference proteome</keyword>
<dbReference type="EMBL" id="UZAE01012836">
    <property type="protein sequence ID" value="VDO06934.1"/>
    <property type="molecule type" value="Genomic_DNA"/>
</dbReference>
<comment type="function">
    <text evidence="7">Catalyzes the dehydration of the S-form of NAD(P)HX at the expense of ATP, which is converted to ADP. Together with NAD(P)HX epimerase, which catalyzes the epimerization of the S- and R-forms, the enzyme allows the repair of both epimers of NAD(P)HX, a damaged form of NAD(P)H that is a result of enzymatic or heat-dependent hydration.</text>
</comment>
<comment type="catalytic activity">
    <reaction evidence="6 7">
        <text>(6S)-NADPHX + ATP = ADP + phosphate + NADPH + H(+)</text>
        <dbReference type="Rhea" id="RHEA:32231"/>
        <dbReference type="ChEBI" id="CHEBI:15378"/>
        <dbReference type="ChEBI" id="CHEBI:30616"/>
        <dbReference type="ChEBI" id="CHEBI:43474"/>
        <dbReference type="ChEBI" id="CHEBI:57783"/>
        <dbReference type="ChEBI" id="CHEBI:64076"/>
        <dbReference type="ChEBI" id="CHEBI:456216"/>
        <dbReference type="EC" id="4.2.1.93"/>
    </reaction>
</comment>
<proteinExistence type="inferred from homology"/>
<protein>
    <recommendedName>
        <fullName evidence="7">ATP-dependent (S)-NAD(P)H-hydrate dehydratase</fullName>
        <ecNumber evidence="7">4.2.1.93</ecNumber>
    </recommendedName>
    <alternativeName>
        <fullName evidence="7">ATP-dependent NAD(P)HX dehydratase</fullName>
    </alternativeName>
</protein>
<keyword evidence="7" id="KW-0597">Phosphoprotein</keyword>
<feature type="binding site" evidence="7">
    <location>
        <position position="102"/>
    </location>
    <ligand>
        <name>(6S)-NADPHX</name>
        <dbReference type="ChEBI" id="CHEBI:64076"/>
    </ligand>
</feature>
<feature type="domain" description="YjeF C-terminal" evidence="8">
    <location>
        <begin position="4"/>
        <end position="287"/>
    </location>
</feature>
<evidence type="ECO:0000256" key="7">
    <source>
        <dbReference type="HAMAP-Rule" id="MF_03157"/>
    </source>
</evidence>
<dbReference type="HAMAP" id="MF_01965">
    <property type="entry name" value="NADHX_dehydratase"/>
    <property type="match status" value="1"/>
</dbReference>
<accession>A0A0R3TR15</accession>
<dbReference type="STRING" id="102285.A0A0R3TR15"/>
<feature type="binding site" evidence="7">
    <location>
        <begin position="191"/>
        <end position="195"/>
    </location>
    <ligand>
        <name>ATP</name>
        <dbReference type="ChEBI" id="CHEBI:30616"/>
    </ligand>
</feature>
<dbReference type="GO" id="GO:0047453">
    <property type="term" value="F:ATP-dependent NAD(P)H-hydrate dehydratase activity"/>
    <property type="evidence" value="ECO:0007669"/>
    <property type="project" value="UniProtKB-UniRule"/>
</dbReference>
<dbReference type="InterPro" id="IPR029056">
    <property type="entry name" value="Ribokinase-like"/>
</dbReference>
<evidence type="ECO:0000256" key="3">
    <source>
        <dbReference type="ARBA" id="ARBA00022857"/>
    </source>
</evidence>
<evidence type="ECO:0000313" key="9">
    <source>
        <dbReference type="EMBL" id="VDO06934.1"/>
    </source>
</evidence>
<organism evidence="11">
    <name type="scientific">Rodentolepis nana</name>
    <name type="common">Dwarf tapeworm</name>
    <name type="synonym">Hymenolepis nana</name>
    <dbReference type="NCBI Taxonomy" id="102285"/>
    <lineage>
        <taxon>Eukaryota</taxon>
        <taxon>Metazoa</taxon>
        <taxon>Spiralia</taxon>
        <taxon>Lophotrochozoa</taxon>
        <taxon>Platyhelminthes</taxon>
        <taxon>Cestoda</taxon>
        <taxon>Eucestoda</taxon>
        <taxon>Cyclophyllidea</taxon>
        <taxon>Hymenolepididae</taxon>
        <taxon>Rodentolepis</taxon>
    </lineage>
</organism>
<dbReference type="SUPFAM" id="SSF53613">
    <property type="entry name" value="Ribokinase-like"/>
    <property type="match status" value="1"/>
</dbReference>
<evidence type="ECO:0000259" key="8">
    <source>
        <dbReference type="PROSITE" id="PS51383"/>
    </source>
</evidence>
<dbReference type="PANTHER" id="PTHR12592:SF0">
    <property type="entry name" value="ATP-DEPENDENT (S)-NAD(P)H-HYDRATE DEHYDRATASE"/>
    <property type="match status" value="1"/>
</dbReference>
<dbReference type="GO" id="GO:0005524">
    <property type="term" value="F:ATP binding"/>
    <property type="evidence" value="ECO:0007669"/>
    <property type="project" value="UniProtKB-KW"/>
</dbReference>
<sequence length="290" mass="31272">MEGILKTIRCLIPPLSQALHKGQMGRIGVVGGSKEYSGAPYFAGITALSCGADLVHVICASSAAQAIKCYSPELMVHPSLDTDIDESTFWINKVHSIVIGPGLGKSANEIAVKIMNLARSNNSPLVVDADGLYAVSQNLETVRNYKHVILTPNVNEFNLLYKTVFQTEPSDDPQETVKLARQLEGVTIVRKGPSDIISDGDQLIVYNFGGSPRRCGGQGDLLSGAAAVFSFWFAKAKIDGPYSSTMLAATAACMLTRLCAKRAFEKYGRCTMTNKMIEEIGPAFEELFIA</sequence>
<dbReference type="Gene3D" id="3.40.1190.20">
    <property type="match status" value="1"/>
</dbReference>
<evidence type="ECO:0000256" key="4">
    <source>
        <dbReference type="ARBA" id="ARBA00023027"/>
    </source>
</evidence>
<comment type="cofactor">
    <cofactor evidence="7">
        <name>Mg(2+)</name>
        <dbReference type="ChEBI" id="CHEBI:18420"/>
    </cofactor>
</comment>
<feature type="binding site" evidence="7">
    <location>
        <begin position="210"/>
        <end position="219"/>
    </location>
    <ligand>
        <name>ATP</name>
        <dbReference type="ChEBI" id="CHEBI:30616"/>
    </ligand>
</feature>
<dbReference type="AlphaFoldDB" id="A0A0R3TR15"/>
<evidence type="ECO:0000256" key="2">
    <source>
        <dbReference type="ARBA" id="ARBA00022840"/>
    </source>
</evidence>
<dbReference type="EC" id="4.2.1.93" evidence="7"/>
<keyword evidence="4 7" id="KW-0520">NAD</keyword>
<comment type="catalytic activity">
    <reaction evidence="7">
        <text>(6S)-NADHX + ATP = ADP + phosphate + NADH + H(+)</text>
        <dbReference type="Rhea" id="RHEA:19017"/>
        <dbReference type="ChEBI" id="CHEBI:15378"/>
        <dbReference type="ChEBI" id="CHEBI:30616"/>
        <dbReference type="ChEBI" id="CHEBI:43474"/>
        <dbReference type="ChEBI" id="CHEBI:57945"/>
        <dbReference type="ChEBI" id="CHEBI:64074"/>
        <dbReference type="ChEBI" id="CHEBI:456216"/>
        <dbReference type="EC" id="4.2.1.93"/>
    </reaction>
</comment>
<reference evidence="11" key="1">
    <citation type="submission" date="2017-02" db="UniProtKB">
        <authorList>
            <consortium name="WormBaseParasite"/>
        </authorList>
    </citation>
    <scope>IDENTIFICATION</scope>
</reference>
<dbReference type="GO" id="GO:0110051">
    <property type="term" value="P:metabolite repair"/>
    <property type="evidence" value="ECO:0007669"/>
    <property type="project" value="TreeGrafter"/>
</dbReference>
<dbReference type="WBParaSite" id="HNAJ_0001000401-mRNA-1">
    <property type="protein sequence ID" value="HNAJ_0001000401-mRNA-1"/>
    <property type="gene ID" value="HNAJ_0001000401"/>
</dbReference>
<feature type="binding site" evidence="7">
    <location>
        <position position="220"/>
    </location>
    <ligand>
        <name>(6S)-NADPHX</name>
        <dbReference type="ChEBI" id="CHEBI:64076"/>
    </ligand>
</feature>
<dbReference type="PANTHER" id="PTHR12592">
    <property type="entry name" value="ATP-DEPENDENT (S)-NAD(P)H-HYDRATE DEHYDRATASE FAMILY MEMBER"/>
    <property type="match status" value="1"/>
</dbReference>
<evidence type="ECO:0000313" key="10">
    <source>
        <dbReference type="Proteomes" id="UP000278807"/>
    </source>
</evidence>
<evidence type="ECO:0000256" key="6">
    <source>
        <dbReference type="ARBA" id="ARBA00047472"/>
    </source>
</evidence>
<keyword evidence="2 7" id="KW-0067">ATP-binding</keyword>
<keyword evidence="5 7" id="KW-0456">Lyase</keyword>
<dbReference type="NCBIfam" id="TIGR00196">
    <property type="entry name" value="yjeF_cterm"/>
    <property type="match status" value="1"/>
</dbReference>
<keyword evidence="1 7" id="KW-0547">Nucleotide-binding</keyword>
<dbReference type="InterPro" id="IPR000631">
    <property type="entry name" value="CARKD"/>
</dbReference>
<evidence type="ECO:0000313" key="11">
    <source>
        <dbReference type="WBParaSite" id="HNAJ_0001000401-mRNA-1"/>
    </source>
</evidence>
<dbReference type="GO" id="GO:0046496">
    <property type="term" value="P:nicotinamide nucleotide metabolic process"/>
    <property type="evidence" value="ECO:0007669"/>
    <property type="project" value="UniProtKB-UniRule"/>
</dbReference>
<feature type="binding site" evidence="7">
    <location>
        <begin position="153"/>
        <end position="159"/>
    </location>
    <ligand>
        <name>(6S)-NADPHX</name>
        <dbReference type="ChEBI" id="CHEBI:64076"/>
    </ligand>
</feature>
<name>A0A0R3TR15_RODNA</name>
<evidence type="ECO:0000256" key="5">
    <source>
        <dbReference type="ARBA" id="ARBA00023239"/>
    </source>
</evidence>
<evidence type="ECO:0000256" key="1">
    <source>
        <dbReference type="ARBA" id="ARBA00022741"/>
    </source>
</evidence>
<reference evidence="9 10" key="2">
    <citation type="submission" date="2018-11" db="EMBL/GenBank/DDBJ databases">
        <authorList>
            <consortium name="Pathogen Informatics"/>
        </authorList>
    </citation>
    <scope>NUCLEOTIDE SEQUENCE [LARGE SCALE GENOMIC DNA]</scope>
</reference>
<dbReference type="CDD" id="cd01171">
    <property type="entry name" value="YXKO-related"/>
    <property type="match status" value="1"/>
</dbReference>
<dbReference type="PROSITE" id="PS51383">
    <property type="entry name" value="YJEF_C_3"/>
    <property type="match status" value="1"/>
</dbReference>
<dbReference type="OrthoDB" id="8110916at2759"/>
<gene>
    <name evidence="9" type="ORF">HNAJ_LOCUS9999</name>
</gene>
<comment type="similarity">
    <text evidence="7">Belongs to the NnrD/CARKD family.</text>
</comment>
<dbReference type="Proteomes" id="UP000278807">
    <property type="component" value="Unassembled WGS sequence"/>
</dbReference>
<keyword evidence="3" id="KW-0521">NADP</keyword>